<evidence type="ECO:0000313" key="2">
    <source>
        <dbReference type="Proteomes" id="UP000663873"/>
    </source>
</evidence>
<dbReference type="EMBL" id="CAJOBP010006787">
    <property type="protein sequence ID" value="CAF4500872.1"/>
    <property type="molecule type" value="Genomic_DNA"/>
</dbReference>
<organism evidence="1 2">
    <name type="scientific">Rotaria socialis</name>
    <dbReference type="NCBI Taxonomy" id="392032"/>
    <lineage>
        <taxon>Eukaryota</taxon>
        <taxon>Metazoa</taxon>
        <taxon>Spiralia</taxon>
        <taxon>Gnathifera</taxon>
        <taxon>Rotifera</taxon>
        <taxon>Eurotatoria</taxon>
        <taxon>Bdelloidea</taxon>
        <taxon>Philodinida</taxon>
        <taxon>Philodinidae</taxon>
        <taxon>Rotaria</taxon>
    </lineage>
</organism>
<name>A0A820VHJ2_9BILA</name>
<evidence type="ECO:0000313" key="1">
    <source>
        <dbReference type="EMBL" id="CAF4500872.1"/>
    </source>
</evidence>
<reference evidence="1" key="1">
    <citation type="submission" date="2021-02" db="EMBL/GenBank/DDBJ databases">
        <authorList>
            <person name="Nowell W R."/>
        </authorList>
    </citation>
    <scope>NUCLEOTIDE SEQUENCE</scope>
</reference>
<protein>
    <submittedName>
        <fullName evidence="1">Uncharacterized protein</fullName>
    </submittedName>
</protein>
<comment type="caution">
    <text evidence="1">The sequence shown here is derived from an EMBL/GenBank/DDBJ whole genome shotgun (WGS) entry which is preliminary data.</text>
</comment>
<keyword evidence="2" id="KW-1185">Reference proteome</keyword>
<accession>A0A820VHJ2</accession>
<dbReference type="AlphaFoldDB" id="A0A820VHJ2"/>
<gene>
    <name evidence="1" type="ORF">UJA718_LOCUS26315</name>
</gene>
<dbReference type="PANTHER" id="PTHR31434:SF2">
    <property type="entry name" value="S PHASE CYCLIN A-ASSOCIATED PROTEIN IN THE ENDOPLASMIC RETICULUM"/>
    <property type="match status" value="1"/>
</dbReference>
<proteinExistence type="predicted"/>
<sequence>MLRLRKDIFRWTKISNYILAYCNHKQTTNNDSLLHEIILLVGYYCVLNQDNQCRLAFGNRPTVLQQLSCLPFRYFVESKYMDILFPTLISCSFDCDTTRAILQTEMSLDLIANFIETKLTEKKATNGDDNKFDISAFNMRFPFEEWNNALQYYRPISKRIEKNYNDEEKENESHRIDFDTKS</sequence>
<dbReference type="PANTHER" id="PTHR31434">
    <property type="entry name" value="S PHASE CYCLIN A-ASSOCIATED PROTEIN IN THE ENDOPLASMIC RETICULUM"/>
    <property type="match status" value="1"/>
</dbReference>
<dbReference type="Proteomes" id="UP000663873">
    <property type="component" value="Unassembled WGS sequence"/>
</dbReference>